<evidence type="ECO:0000313" key="13">
    <source>
        <dbReference type="Proteomes" id="UP000215188"/>
    </source>
</evidence>
<comment type="function">
    <text evidence="1 7">Peptide chain release factor 1 directs the termination of translation in response to the peptide chain termination codons UAG and UAA.</text>
</comment>
<dbReference type="EMBL" id="NJGG01000001">
    <property type="protein sequence ID" value="OXL16041.1"/>
    <property type="molecule type" value="Genomic_DNA"/>
</dbReference>
<evidence type="ECO:0000256" key="2">
    <source>
        <dbReference type="ARBA" id="ARBA00004496"/>
    </source>
</evidence>
<feature type="region of interest" description="Disordered" evidence="10">
    <location>
        <begin position="284"/>
        <end position="304"/>
    </location>
</feature>
<evidence type="ECO:0000256" key="7">
    <source>
        <dbReference type="HAMAP-Rule" id="MF_00093"/>
    </source>
</evidence>
<dbReference type="PANTHER" id="PTHR43804">
    <property type="entry name" value="LD18447P"/>
    <property type="match status" value="1"/>
</dbReference>
<dbReference type="Pfam" id="PF03462">
    <property type="entry name" value="PCRF"/>
    <property type="match status" value="1"/>
</dbReference>
<organism evidence="12 13">
    <name type="scientific">Polynucleobacter cosmopolitanus</name>
    <dbReference type="NCBI Taxonomy" id="351345"/>
    <lineage>
        <taxon>Bacteria</taxon>
        <taxon>Pseudomonadati</taxon>
        <taxon>Pseudomonadota</taxon>
        <taxon>Betaproteobacteria</taxon>
        <taxon>Burkholderiales</taxon>
        <taxon>Burkholderiaceae</taxon>
        <taxon>Polynucleobacter</taxon>
    </lineage>
</organism>
<dbReference type="Gene3D" id="3.30.70.1660">
    <property type="match status" value="2"/>
</dbReference>
<keyword evidence="5 7" id="KW-0963">Cytoplasm</keyword>
<keyword evidence="4 7" id="KW-0488">Methylation</keyword>
<dbReference type="InterPro" id="IPR000352">
    <property type="entry name" value="Pep_chain_release_fac_I"/>
</dbReference>
<evidence type="ECO:0000256" key="4">
    <source>
        <dbReference type="ARBA" id="ARBA00022481"/>
    </source>
</evidence>
<evidence type="ECO:0000259" key="11">
    <source>
        <dbReference type="PROSITE" id="PS00745"/>
    </source>
</evidence>
<dbReference type="AlphaFoldDB" id="A0A229FVK5"/>
<dbReference type="NCBIfam" id="TIGR00019">
    <property type="entry name" value="prfA"/>
    <property type="match status" value="1"/>
</dbReference>
<dbReference type="Proteomes" id="UP000215188">
    <property type="component" value="Unassembled WGS sequence"/>
</dbReference>
<accession>A0A229FVK5</accession>
<evidence type="ECO:0000256" key="3">
    <source>
        <dbReference type="ARBA" id="ARBA00010835"/>
    </source>
</evidence>
<comment type="PTM">
    <text evidence="7">Methylated by PrmC. Methylation increases the termination efficiency of RF1.</text>
</comment>
<dbReference type="GO" id="GO:0016149">
    <property type="term" value="F:translation release factor activity, codon specific"/>
    <property type="evidence" value="ECO:0007669"/>
    <property type="project" value="UniProtKB-UniRule"/>
</dbReference>
<keyword evidence="9" id="KW-0175">Coiled coil</keyword>
<evidence type="ECO:0000313" key="12">
    <source>
        <dbReference type="EMBL" id="OXL16041.1"/>
    </source>
</evidence>
<evidence type="ECO:0000256" key="1">
    <source>
        <dbReference type="ARBA" id="ARBA00002986"/>
    </source>
</evidence>
<dbReference type="Gene3D" id="3.30.160.20">
    <property type="match status" value="1"/>
</dbReference>
<feature type="compositionally biased region" description="Basic and acidic residues" evidence="10">
    <location>
        <begin position="284"/>
        <end position="295"/>
    </location>
</feature>
<sequence>MKPSMKAKLEQLDARLAELNSLLVQEEITKDMDQYRKLNREHAEISPVVEQFQLFLQAEADEQAALAMQADPEMKDFAEEEIKSAKERMENMQADLQRLLLPKDPNDDKNIFLEIRAGTGGDESALFAADLFRMYTRFAERQRWQVEVVSASESDLGGYKEVILRIVGQSAFSRLKFESGGHRVQRVPQTETQGRIHTSACTVAVMPEADEISDIEINPADLRIDTFRASGAGGQHINKTDSAVRITHIPTGTVVECQDDRSQHRNKDQAMKVLVSRIMDAKRRAAHDKEAETRKSLVGSGDRSDRIRTYNFPQGRITDHRINLTLYKIDAMMDGDIQDLLNALSAEHQAELLASLGDI</sequence>
<keyword evidence="6 7" id="KW-0648">Protein biosynthesis</keyword>
<dbReference type="GO" id="GO:0005829">
    <property type="term" value="C:cytosol"/>
    <property type="evidence" value="ECO:0007669"/>
    <property type="project" value="UniProtKB-ARBA"/>
</dbReference>
<reference evidence="12 13" key="1">
    <citation type="submission" date="2017-06" db="EMBL/GenBank/DDBJ databases">
        <title>Reclassification of a Polynucleobacter cosmopolitanus strain isolated from tropical Lake Victoria as Polynucleobacter victoriensis comb. nov.</title>
        <authorList>
            <person name="Hahn M.W."/>
        </authorList>
    </citation>
    <scope>NUCLEOTIDE SEQUENCE [LARGE SCALE GENOMIC DNA]</scope>
    <source>
        <strain evidence="12 13">MWH-MoIso2</strain>
    </source>
</reference>
<comment type="subcellular location">
    <subcellularLocation>
        <location evidence="2 7">Cytoplasm</location>
    </subcellularLocation>
</comment>
<dbReference type="InterPro" id="IPR045853">
    <property type="entry name" value="Pep_chain_release_fac_I_sf"/>
</dbReference>
<dbReference type="InterPro" id="IPR005139">
    <property type="entry name" value="PCRF"/>
</dbReference>
<dbReference type="Pfam" id="PF00472">
    <property type="entry name" value="RF-1"/>
    <property type="match status" value="1"/>
</dbReference>
<evidence type="ECO:0000256" key="10">
    <source>
        <dbReference type="SAM" id="MobiDB-lite"/>
    </source>
</evidence>
<dbReference type="FunFam" id="3.30.70.1660:FF:000004">
    <property type="entry name" value="Peptide chain release factor 1"/>
    <property type="match status" value="1"/>
</dbReference>
<dbReference type="RefSeq" id="WP_089515069.1">
    <property type="nucleotide sequence ID" value="NZ_NJGG01000001.1"/>
</dbReference>
<name>A0A229FVK5_9BURK</name>
<feature type="modified residue" description="N5-methylglutamine" evidence="7">
    <location>
        <position position="235"/>
    </location>
</feature>
<evidence type="ECO:0000256" key="5">
    <source>
        <dbReference type="ARBA" id="ARBA00022490"/>
    </source>
</evidence>
<gene>
    <name evidence="7" type="primary">prfA</name>
    <name evidence="12" type="ORF">AOC33_02855</name>
</gene>
<evidence type="ECO:0000256" key="6">
    <source>
        <dbReference type="ARBA" id="ARBA00022917"/>
    </source>
</evidence>
<dbReference type="Gene3D" id="6.10.140.1950">
    <property type="match status" value="1"/>
</dbReference>
<comment type="similarity">
    <text evidence="3 7">Belongs to the prokaryotic/mitochondrial release factor family.</text>
</comment>
<dbReference type="FunFam" id="3.30.70.1660:FF:000002">
    <property type="entry name" value="Peptide chain release factor 1"/>
    <property type="match status" value="1"/>
</dbReference>
<feature type="coiled-coil region" evidence="9">
    <location>
        <begin position="2"/>
        <end position="29"/>
    </location>
</feature>
<feature type="domain" description="Prokaryotic-type class I peptide chain release factors" evidence="11">
    <location>
        <begin position="228"/>
        <end position="244"/>
    </location>
</feature>
<dbReference type="PROSITE" id="PS00745">
    <property type="entry name" value="RF_PROK_I"/>
    <property type="match status" value="1"/>
</dbReference>
<dbReference type="NCBIfam" id="NF001859">
    <property type="entry name" value="PRK00591.1"/>
    <property type="match status" value="1"/>
</dbReference>
<dbReference type="InterPro" id="IPR004373">
    <property type="entry name" value="RF-1"/>
</dbReference>
<evidence type="ECO:0000256" key="9">
    <source>
        <dbReference type="SAM" id="Coils"/>
    </source>
</evidence>
<dbReference type="InterPro" id="IPR050057">
    <property type="entry name" value="Prokaryotic/Mito_RF"/>
</dbReference>
<dbReference type="HAMAP" id="MF_00093">
    <property type="entry name" value="Rel_fac_1"/>
    <property type="match status" value="1"/>
</dbReference>
<evidence type="ECO:0000256" key="8">
    <source>
        <dbReference type="NCBIfam" id="TIGR00019"/>
    </source>
</evidence>
<dbReference type="SMART" id="SM00937">
    <property type="entry name" value="PCRF"/>
    <property type="match status" value="1"/>
</dbReference>
<dbReference type="OrthoDB" id="9806673at2"/>
<dbReference type="SUPFAM" id="SSF75620">
    <property type="entry name" value="Release factor"/>
    <property type="match status" value="1"/>
</dbReference>
<comment type="caution">
    <text evidence="12">The sequence shown here is derived from an EMBL/GenBank/DDBJ whole genome shotgun (WGS) entry which is preliminary data.</text>
</comment>
<keyword evidence="13" id="KW-1185">Reference proteome</keyword>
<protein>
    <recommendedName>
        <fullName evidence="7 8">Peptide chain release factor 1</fullName>
        <shortName evidence="7">RF-1</shortName>
    </recommendedName>
</protein>
<dbReference type="FunFam" id="3.30.160.20:FF:000004">
    <property type="entry name" value="Peptide chain release factor 1"/>
    <property type="match status" value="1"/>
</dbReference>
<dbReference type="PANTHER" id="PTHR43804:SF7">
    <property type="entry name" value="LD18447P"/>
    <property type="match status" value="1"/>
</dbReference>
<proteinExistence type="inferred from homology"/>